<evidence type="ECO:0000313" key="3">
    <source>
        <dbReference type="Proteomes" id="UP000183567"/>
    </source>
</evidence>
<keyword evidence="1" id="KW-0472">Membrane</keyword>
<dbReference type="OrthoDB" id="2692685at2759"/>
<reference evidence="2 3" key="1">
    <citation type="submission" date="2016-03" db="EMBL/GenBank/DDBJ databases">
        <title>Comparative genomics of the ectomycorrhizal sister species Rhizopogon vinicolor and Rhizopogon vesiculosus (Basidiomycota: Boletales) reveals a divergence of the mating type B locus.</title>
        <authorList>
            <person name="Mujic A.B."/>
            <person name="Kuo A."/>
            <person name="Tritt A."/>
            <person name="Lipzen A."/>
            <person name="Chen C."/>
            <person name="Johnson J."/>
            <person name="Sharma A."/>
            <person name="Barry K."/>
            <person name="Grigoriev I.V."/>
            <person name="Spatafora J.W."/>
        </authorList>
    </citation>
    <scope>NUCLEOTIDE SEQUENCE [LARGE SCALE GENOMIC DNA]</scope>
    <source>
        <strain evidence="2 3">AM-OR11-056</strain>
    </source>
</reference>
<gene>
    <name evidence="2" type="ORF">AZE42_02281</name>
</gene>
<dbReference type="AlphaFoldDB" id="A0A1J8QVC1"/>
<sequence length="68" mass="8037">MTIVSNDPDWWPAIYFFRGVSYVTVASFIVVFYDWGTQEITIEKIIDILIILCSTDIWTRGKCRRLME</sequence>
<feature type="transmembrane region" description="Helical" evidence="1">
    <location>
        <begin position="15"/>
        <end position="35"/>
    </location>
</feature>
<protein>
    <submittedName>
        <fullName evidence="2">Uncharacterized protein</fullName>
    </submittedName>
</protein>
<dbReference type="Proteomes" id="UP000183567">
    <property type="component" value="Unassembled WGS sequence"/>
</dbReference>
<name>A0A1J8QVC1_9AGAM</name>
<dbReference type="EMBL" id="LVVM01004154">
    <property type="protein sequence ID" value="OJA13442.1"/>
    <property type="molecule type" value="Genomic_DNA"/>
</dbReference>
<keyword evidence="1" id="KW-1133">Transmembrane helix</keyword>
<evidence type="ECO:0000256" key="1">
    <source>
        <dbReference type="SAM" id="Phobius"/>
    </source>
</evidence>
<comment type="caution">
    <text evidence="2">The sequence shown here is derived from an EMBL/GenBank/DDBJ whole genome shotgun (WGS) entry which is preliminary data.</text>
</comment>
<accession>A0A1J8QVC1</accession>
<keyword evidence="1" id="KW-0812">Transmembrane</keyword>
<proteinExistence type="predicted"/>
<keyword evidence="3" id="KW-1185">Reference proteome</keyword>
<organism evidence="2 3">
    <name type="scientific">Rhizopogon vesiculosus</name>
    <dbReference type="NCBI Taxonomy" id="180088"/>
    <lineage>
        <taxon>Eukaryota</taxon>
        <taxon>Fungi</taxon>
        <taxon>Dikarya</taxon>
        <taxon>Basidiomycota</taxon>
        <taxon>Agaricomycotina</taxon>
        <taxon>Agaricomycetes</taxon>
        <taxon>Agaricomycetidae</taxon>
        <taxon>Boletales</taxon>
        <taxon>Suillineae</taxon>
        <taxon>Rhizopogonaceae</taxon>
        <taxon>Rhizopogon</taxon>
    </lineage>
</organism>
<evidence type="ECO:0000313" key="2">
    <source>
        <dbReference type="EMBL" id="OJA13442.1"/>
    </source>
</evidence>